<keyword evidence="2" id="KW-0812">Transmembrane</keyword>
<evidence type="ECO:0000313" key="3">
    <source>
        <dbReference type="EMBL" id="UPT20293.1"/>
    </source>
</evidence>
<evidence type="ECO:0000313" key="4">
    <source>
        <dbReference type="Proteomes" id="UP000832041"/>
    </source>
</evidence>
<dbReference type="RefSeq" id="WP_248592546.1">
    <property type="nucleotide sequence ID" value="NZ_BAABEB010000012.1"/>
</dbReference>
<reference evidence="3 4" key="1">
    <citation type="submission" date="2020-04" db="EMBL/GenBank/DDBJ databases">
        <title>Thermobifida alba genome sequencing and assembly.</title>
        <authorList>
            <person name="Luzics S."/>
            <person name="Horvath B."/>
            <person name="Nagy I."/>
            <person name="Toth A."/>
            <person name="Nagy I."/>
            <person name="Kukolya J."/>
        </authorList>
    </citation>
    <scope>NUCLEOTIDE SEQUENCE [LARGE SCALE GENOMIC DNA]</scope>
    <source>
        <strain evidence="3 4">DSM 43795</strain>
    </source>
</reference>
<organism evidence="3 4">
    <name type="scientific">Thermobifida alba</name>
    <name type="common">Thermomonospora alba</name>
    <dbReference type="NCBI Taxonomy" id="53522"/>
    <lineage>
        <taxon>Bacteria</taxon>
        <taxon>Bacillati</taxon>
        <taxon>Actinomycetota</taxon>
        <taxon>Actinomycetes</taxon>
        <taxon>Streptosporangiales</taxon>
        <taxon>Nocardiopsidaceae</taxon>
        <taxon>Thermobifida</taxon>
    </lineage>
</organism>
<dbReference type="EMBL" id="CP051627">
    <property type="protein sequence ID" value="UPT20293.1"/>
    <property type="molecule type" value="Genomic_DNA"/>
</dbReference>
<feature type="region of interest" description="Disordered" evidence="1">
    <location>
        <begin position="54"/>
        <end position="79"/>
    </location>
</feature>
<dbReference type="Proteomes" id="UP000832041">
    <property type="component" value="Chromosome"/>
</dbReference>
<gene>
    <name evidence="3" type="ORF">FOF52_04370</name>
</gene>
<name>A0ABY4KXZ6_THEAE</name>
<protein>
    <submittedName>
        <fullName evidence="3">Uncharacterized protein</fullName>
    </submittedName>
</protein>
<evidence type="ECO:0000256" key="1">
    <source>
        <dbReference type="SAM" id="MobiDB-lite"/>
    </source>
</evidence>
<keyword evidence="2" id="KW-1133">Transmembrane helix</keyword>
<keyword evidence="2" id="KW-0472">Membrane</keyword>
<keyword evidence="4" id="KW-1185">Reference proteome</keyword>
<sequence length="79" mass="8424">MGMAVSLLFIAVGAVLVFALRLDGVGVLNITMIGWILMGTGLVALGLRFVSWRPRRPTPRVPPGEEERGPGFRDAGPPP</sequence>
<proteinExistence type="predicted"/>
<evidence type="ECO:0000256" key="2">
    <source>
        <dbReference type="SAM" id="Phobius"/>
    </source>
</evidence>
<feature type="transmembrane region" description="Helical" evidence="2">
    <location>
        <begin position="29"/>
        <end position="50"/>
    </location>
</feature>
<accession>A0ABY4KXZ6</accession>